<feature type="domain" description="HMA" evidence="2">
    <location>
        <begin position="2"/>
        <end position="70"/>
    </location>
</feature>
<dbReference type="PROSITE" id="PS50846">
    <property type="entry name" value="HMA_2"/>
    <property type="match status" value="1"/>
</dbReference>
<dbReference type="RefSeq" id="WP_090288919.1">
    <property type="nucleotide sequence ID" value="NZ_FNCK01000001.1"/>
</dbReference>
<dbReference type="OrthoDB" id="2721717at2"/>
<dbReference type="AlphaFoldDB" id="A0A1G7PDT7"/>
<dbReference type="InterPro" id="IPR036163">
    <property type="entry name" value="HMA_dom_sf"/>
</dbReference>
<evidence type="ECO:0000256" key="1">
    <source>
        <dbReference type="ARBA" id="ARBA00022723"/>
    </source>
</evidence>
<keyword evidence="1" id="KW-0479">Metal-binding</keyword>
<dbReference type="InterPro" id="IPR017969">
    <property type="entry name" value="Heavy-metal-associated_CS"/>
</dbReference>
<dbReference type="EMBL" id="FNCK01000001">
    <property type="protein sequence ID" value="SDF84368.1"/>
    <property type="molecule type" value="Genomic_DNA"/>
</dbReference>
<reference evidence="3 4" key="1">
    <citation type="submission" date="2016-10" db="EMBL/GenBank/DDBJ databases">
        <authorList>
            <person name="de Groot N.N."/>
        </authorList>
    </citation>
    <scope>NUCLEOTIDE SEQUENCE [LARGE SCALE GENOMIC DNA]</scope>
    <source>
        <strain evidence="3 4">ATCC BAA-466</strain>
    </source>
</reference>
<proteinExistence type="predicted"/>
<sequence length="75" mass="8305">MKQAIMNLETLACPSCLTKIETAVKTSDGVDEDSVKVYFNASKVKLAFDDSKTSIDKIKEKIEAMGYTVDKVKIK</sequence>
<dbReference type="CDD" id="cd00371">
    <property type="entry name" value="HMA"/>
    <property type="match status" value="1"/>
</dbReference>
<protein>
    <submittedName>
        <fullName evidence="3">Copper chaperone CopZ</fullName>
    </submittedName>
</protein>
<evidence type="ECO:0000313" key="3">
    <source>
        <dbReference type="EMBL" id="SDF84368.1"/>
    </source>
</evidence>
<dbReference type="Proteomes" id="UP000199708">
    <property type="component" value="Unassembled WGS sequence"/>
</dbReference>
<dbReference type="SUPFAM" id="SSF55008">
    <property type="entry name" value="HMA, heavy metal-associated domain"/>
    <property type="match status" value="1"/>
</dbReference>
<organism evidence="3 4">
    <name type="scientific">Facklamia miroungae</name>
    <dbReference type="NCBI Taxonomy" id="120956"/>
    <lineage>
        <taxon>Bacteria</taxon>
        <taxon>Bacillati</taxon>
        <taxon>Bacillota</taxon>
        <taxon>Bacilli</taxon>
        <taxon>Lactobacillales</taxon>
        <taxon>Aerococcaceae</taxon>
        <taxon>Facklamia</taxon>
    </lineage>
</organism>
<evidence type="ECO:0000259" key="2">
    <source>
        <dbReference type="PROSITE" id="PS50846"/>
    </source>
</evidence>
<keyword evidence="4" id="KW-1185">Reference proteome</keyword>
<dbReference type="Gene3D" id="3.30.70.100">
    <property type="match status" value="1"/>
</dbReference>
<gene>
    <name evidence="3" type="ORF">SAMN05421791_101216</name>
</gene>
<name>A0A1G7PDT7_9LACT</name>
<dbReference type="Pfam" id="PF00403">
    <property type="entry name" value="HMA"/>
    <property type="match status" value="1"/>
</dbReference>
<dbReference type="STRING" id="120956.SAMN05421791_101216"/>
<dbReference type="InterPro" id="IPR006121">
    <property type="entry name" value="HMA_dom"/>
</dbReference>
<dbReference type="PROSITE" id="PS01047">
    <property type="entry name" value="HMA_1"/>
    <property type="match status" value="1"/>
</dbReference>
<dbReference type="GO" id="GO:0046872">
    <property type="term" value="F:metal ion binding"/>
    <property type="evidence" value="ECO:0007669"/>
    <property type="project" value="UniProtKB-KW"/>
</dbReference>
<accession>A0A1G7PDT7</accession>
<evidence type="ECO:0000313" key="4">
    <source>
        <dbReference type="Proteomes" id="UP000199708"/>
    </source>
</evidence>